<dbReference type="OrthoDB" id="1272076at2"/>
<evidence type="ECO:0000256" key="1">
    <source>
        <dbReference type="SAM" id="SignalP"/>
    </source>
</evidence>
<dbReference type="Proteomes" id="UP000245429">
    <property type="component" value="Chromosome"/>
</dbReference>
<keyword evidence="1" id="KW-0732">Signal</keyword>
<gene>
    <name evidence="2" type="ORF">DI487_01720</name>
</gene>
<dbReference type="AlphaFoldDB" id="A0A2U8QRD0"/>
<keyword evidence="3" id="KW-1185">Reference proteome</keyword>
<dbReference type="EMBL" id="CP029463">
    <property type="protein sequence ID" value="AWM12712.1"/>
    <property type="molecule type" value="Genomic_DNA"/>
</dbReference>
<proteinExistence type="predicted"/>
<protein>
    <submittedName>
        <fullName evidence="2">Uncharacterized protein</fullName>
    </submittedName>
</protein>
<feature type="signal peptide" evidence="1">
    <location>
        <begin position="1"/>
        <end position="20"/>
    </location>
</feature>
<evidence type="ECO:0000313" key="2">
    <source>
        <dbReference type="EMBL" id="AWM12712.1"/>
    </source>
</evidence>
<organism evidence="2 3">
    <name type="scientific">Flavobacterium sediminis</name>
    <dbReference type="NCBI Taxonomy" id="2201181"/>
    <lineage>
        <taxon>Bacteria</taxon>
        <taxon>Pseudomonadati</taxon>
        <taxon>Bacteroidota</taxon>
        <taxon>Flavobacteriia</taxon>
        <taxon>Flavobacteriales</taxon>
        <taxon>Flavobacteriaceae</taxon>
        <taxon>Flavobacterium</taxon>
    </lineage>
</organism>
<sequence length="136" mass="16206">MKFFKYLTLLLLFSGVFVSAQSFRFKTTSLSILEKDHYGKWKKWTKPKPTEVIVTLDYDKNKIVIYSSDIQYYRIVEYLGKEISETDEVNSYLCTNVEGIAVKISFFVRKDQHNKTQLYVYHKDFSFCYDIEEITD</sequence>
<reference evidence="2 3" key="1">
    <citation type="submission" date="2018-05" db="EMBL/GenBank/DDBJ databases">
        <title>Flavobacterium sp. MEBiC07310.</title>
        <authorList>
            <person name="Baek K."/>
        </authorList>
    </citation>
    <scope>NUCLEOTIDE SEQUENCE [LARGE SCALE GENOMIC DNA]</scope>
    <source>
        <strain evidence="2 3">MEBiC07310</strain>
    </source>
</reference>
<dbReference type="RefSeq" id="WP_109568121.1">
    <property type="nucleotide sequence ID" value="NZ_CP029463.1"/>
</dbReference>
<accession>A0A2U8QRD0</accession>
<name>A0A2U8QRD0_9FLAO</name>
<dbReference type="KEGG" id="fse:DI487_01720"/>
<feature type="chain" id="PRO_5016155765" evidence="1">
    <location>
        <begin position="21"/>
        <end position="136"/>
    </location>
</feature>
<evidence type="ECO:0000313" key="3">
    <source>
        <dbReference type="Proteomes" id="UP000245429"/>
    </source>
</evidence>